<evidence type="ECO:0000313" key="2">
    <source>
        <dbReference type="EMBL" id="SMH48323.1"/>
    </source>
</evidence>
<evidence type="ECO:0000259" key="1">
    <source>
        <dbReference type="Pfam" id="PF00582"/>
    </source>
</evidence>
<dbReference type="EMBL" id="FXBM01000003">
    <property type="protein sequence ID" value="SMH48323.1"/>
    <property type="molecule type" value="Genomic_DNA"/>
</dbReference>
<dbReference type="InterPro" id="IPR006016">
    <property type="entry name" value="UspA"/>
</dbReference>
<protein>
    <submittedName>
        <fullName evidence="2">Universal stress protein family protein</fullName>
    </submittedName>
</protein>
<proteinExistence type="predicted"/>
<feature type="domain" description="UspA" evidence="1">
    <location>
        <begin position="2"/>
        <end position="133"/>
    </location>
</feature>
<sequence length="157" mass="16289">MVVGVDGSPASLAALDFAAAEADRRSEPLVVVRSWRLHAVEEDSAEPTSARIDEELSGRRRDAASAVAPLRLRYPDLPLELRFAHGDTVQSLVSTASGTGLLVLGTDDLSRNGAGESTDHAVVMRMHTALAVIPAARAGRSAAGLSPAAPATRTGRG</sequence>
<reference evidence="3" key="1">
    <citation type="submission" date="2017-04" db="EMBL/GenBank/DDBJ databases">
        <authorList>
            <person name="Varghese N."/>
            <person name="Submissions S."/>
        </authorList>
    </citation>
    <scope>NUCLEOTIDE SEQUENCE [LARGE SCALE GENOMIC DNA]</scope>
    <source>
        <strain evidence="3">VKM Ac-2121</strain>
    </source>
</reference>
<keyword evidence="3" id="KW-1185">Reference proteome</keyword>
<dbReference type="SUPFAM" id="SSF52402">
    <property type="entry name" value="Adenine nucleotide alpha hydrolases-like"/>
    <property type="match status" value="1"/>
</dbReference>
<evidence type="ECO:0000313" key="3">
    <source>
        <dbReference type="Proteomes" id="UP000193711"/>
    </source>
</evidence>
<dbReference type="Gene3D" id="3.40.50.620">
    <property type="entry name" value="HUPs"/>
    <property type="match status" value="1"/>
</dbReference>
<name>A0A1X7PCP5_9MICO</name>
<dbReference type="Proteomes" id="UP000193711">
    <property type="component" value="Unassembled WGS sequence"/>
</dbReference>
<gene>
    <name evidence="2" type="ORF">SAMN06295885_3034</name>
</gene>
<dbReference type="Pfam" id="PF00582">
    <property type="entry name" value="Usp"/>
    <property type="match status" value="1"/>
</dbReference>
<dbReference type="OrthoDB" id="4867015at2"/>
<dbReference type="AlphaFoldDB" id="A0A1X7PCP5"/>
<dbReference type="InterPro" id="IPR014729">
    <property type="entry name" value="Rossmann-like_a/b/a_fold"/>
</dbReference>
<organism evidence="2 3">
    <name type="scientific">Rathayibacter oskolensis</name>
    <dbReference type="NCBI Taxonomy" id="1891671"/>
    <lineage>
        <taxon>Bacteria</taxon>
        <taxon>Bacillati</taxon>
        <taxon>Actinomycetota</taxon>
        <taxon>Actinomycetes</taxon>
        <taxon>Micrococcales</taxon>
        <taxon>Microbacteriaceae</taxon>
        <taxon>Rathayibacter</taxon>
    </lineage>
</organism>
<dbReference type="RefSeq" id="WP_085477464.1">
    <property type="nucleotide sequence ID" value="NZ_FXBM01000003.1"/>
</dbReference>
<accession>A0A1X7PCP5</accession>